<gene>
    <name evidence="5" type="ORF">F511_08244</name>
</gene>
<reference evidence="5 6" key="1">
    <citation type="journal article" date="2015" name="Proc. Natl. Acad. Sci. U.S.A.">
        <title>The resurrection genome of Boea hygrometrica: A blueprint for survival of dehydration.</title>
        <authorList>
            <person name="Xiao L."/>
            <person name="Yang G."/>
            <person name="Zhang L."/>
            <person name="Yang X."/>
            <person name="Zhao S."/>
            <person name="Ji Z."/>
            <person name="Zhou Q."/>
            <person name="Hu M."/>
            <person name="Wang Y."/>
            <person name="Chen M."/>
            <person name="Xu Y."/>
            <person name="Jin H."/>
            <person name="Xiao X."/>
            <person name="Hu G."/>
            <person name="Bao F."/>
            <person name="Hu Y."/>
            <person name="Wan P."/>
            <person name="Li L."/>
            <person name="Deng X."/>
            <person name="Kuang T."/>
            <person name="Xiang C."/>
            <person name="Zhu J.K."/>
            <person name="Oliver M.J."/>
            <person name="He Y."/>
        </authorList>
    </citation>
    <scope>NUCLEOTIDE SEQUENCE [LARGE SCALE GENOMIC DNA]</scope>
    <source>
        <strain evidence="6">cv. XS01</strain>
    </source>
</reference>
<sequence>MESGKSSLLNVCKSKKPFHSPSRPRNRKDSGSDSNPWVVETPGKTVDPPRRMRHPSTVMSIKEIRVAALKLRESGSGQNASPGHVVGSTNGHFDSWSESAATVKKKKKSADGEVKLLEKYELLDDFFNSLDSSIRLLQLKRSPALFSKVRPQVETLTDRRFTHSHLAQLKFIMPDVIEIEKVLQRDERTSCIKPDLRITLNVKAIGNGSDSKSDSRNVQQLRKVFRARLLEFYKSHLEGDDVPEEELPEPFNGLKEDYSRNLVCASASYSTSETPDRLGDAAKASSHLSLSFRRSFSHPGSVHCAENLKQEKPVTNVHTSVDSEPKSVESLSQNASIPFSVNIPSEFSSNEAASARVPSTLFDTPIKSVNSAKNEAGSSTLGTPVEHCSTPAQLICSTPQLQPPKRSCRTPNDESSLSPSKLVRRPPPNRPLKFDTPVKSANANIKLGSSTCGNLSVSDDIFDILPEALIQSIQEKEKKALMERDPAISQAKWRRQMIAGLPKLFNMVYFLFQSIRRSVLTKEELIQKIIVGHLDVVDRKEVDEQLRLLQELAPEWIYEKSASSGDVLVCINKISSPEVIRARLDQAK</sequence>
<feature type="compositionally biased region" description="Polar residues" evidence="3">
    <location>
        <begin position="409"/>
        <end position="419"/>
    </location>
</feature>
<dbReference type="Gene3D" id="1.10.10.1420">
    <property type="entry name" value="DNA replication factor Cdt1, C-terminal WH domain"/>
    <property type="match status" value="1"/>
</dbReference>
<keyword evidence="2" id="KW-0131">Cell cycle</keyword>
<dbReference type="EMBL" id="KV014884">
    <property type="protein sequence ID" value="KZV21479.1"/>
    <property type="molecule type" value="Genomic_DNA"/>
</dbReference>
<dbReference type="FunFam" id="1.10.10.1420:FF:000003">
    <property type="entry name" value="CDT1-like protein a chloroplastic"/>
    <property type="match status" value="1"/>
</dbReference>
<evidence type="ECO:0000313" key="6">
    <source>
        <dbReference type="Proteomes" id="UP000250235"/>
    </source>
</evidence>
<dbReference type="AlphaFoldDB" id="A0A2Z7AQ56"/>
<evidence type="ECO:0000256" key="3">
    <source>
        <dbReference type="SAM" id="MobiDB-lite"/>
    </source>
</evidence>
<dbReference type="GO" id="GO:0005634">
    <property type="term" value="C:nucleus"/>
    <property type="evidence" value="ECO:0007669"/>
    <property type="project" value="TreeGrafter"/>
</dbReference>
<name>A0A2Z7AQ56_9LAMI</name>
<feature type="region of interest" description="Disordered" evidence="3">
    <location>
        <begin position="396"/>
        <end position="436"/>
    </location>
</feature>
<protein>
    <recommendedName>
        <fullName evidence="4">CDT1 Geminin-binding domain-containing protein</fullName>
    </recommendedName>
</protein>
<dbReference type="GO" id="GO:0070182">
    <property type="term" value="F:DNA polymerase binding"/>
    <property type="evidence" value="ECO:0007669"/>
    <property type="project" value="TreeGrafter"/>
</dbReference>
<accession>A0A2Z7AQ56</accession>
<dbReference type="GO" id="GO:0000278">
    <property type="term" value="P:mitotic cell cycle"/>
    <property type="evidence" value="ECO:0007669"/>
    <property type="project" value="TreeGrafter"/>
</dbReference>
<dbReference type="Proteomes" id="UP000250235">
    <property type="component" value="Unassembled WGS sequence"/>
</dbReference>
<dbReference type="GO" id="GO:0003677">
    <property type="term" value="F:DNA binding"/>
    <property type="evidence" value="ECO:0007669"/>
    <property type="project" value="InterPro"/>
</dbReference>
<dbReference type="InterPro" id="IPR036390">
    <property type="entry name" value="WH_DNA-bd_sf"/>
</dbReference>
<dbReference type="InterPro" id="IPR014939">
    <property type="entry name" value="CDT1_Gemini-bd-like"/>
</dbReference>
<dbReference type="Pfam" id="PF08839">
    <property type="entry name" value="CDT1"/>
    <property type="match status" value="1"/>
</dbReference>
<feature type="region of interest" description="Disordered" evidence="3">
    <location>
        <begin position="1"/>
        <end position="54"/>
    </location>
</feature>
<dbReference type="SUPFAM" id="SSF46785">
    <property type="entry name" value="Winged helix' DNA-binding domain"/>
    <property type="match status" value="1"/>
</dbReference>
<comment type="similarity">
    <text evidence="1">Belongs to the Cdt1 family.</text>
</comment>
<evidence type="ECO:0000256" key="2">
    <source>
        <dbReference type="ARBA" id="ARBA00023306"/>
    </source>
</evidence>
<dbReference type="InterPro" id="IPR032054">
    <property type="entry name" value="Cdt1_C"/>
</dbReference>
<dbReference type="CDD" id="cd08674">
    <property type="entry name" value="Cdt1_m"/>
    <property type="match status" value="1"/>
</dbReference>
<dbReference type="InterPro" id="IPR045173">
    <property type="entry name" value="Cdt1"/>
</dbReference>
<dbReference type="GO" id="GO:0071163">
    <property type="term" value="P:DNA replication preinitiation complex assembly"/>
    <property type="evidence" value="ECO:0007669"/>
    <property type="project" value="InterPro"/>
</dbReference>
<evidence type="ECO:0000259" key="4">
    <source>
        <dbReference type="SMART" id="SM01075"/>
    </source>
</evidence>
<dbReference type="OrthoDB" id="341730at2759"/>
<feature type="domain" description="CDT1 Geminin-binding" evidence="4">
    <location>
        <begin position="116"/>
        <end position="249"/>
    </location>
</feature>
<dbReference type="GO" id="GO:0030174">
    <property type="term" value="P:regulation of DNA-templated DNA replication initiation"/>
    <property type="evidence" value="ECO:0007669"/>
    <property type="project" value="InterPro"/>
</dbReference>
<dbReference type="GO" id="GO:0000076">
    <property type="term" value="P:DNA replication checkpoint signaling"/>
    <property type="evidence" value="ECO:0007669"/>
    <property type="project" value="TreeGrafter"/>
</dbReference>
<dbReference type="InterPro" id="IPR038090">
    <property type="entry name" value="Cdt1_C_WH_dom_sf"/>
</dbReference>
<organism evidence="5 6">
    <name type="scientific">Dorcoceras hygrometricum</name>
    <dbReference type="NCBI Taxonomy" id="472368"/>
    <lineage>
        <taxon>Eukaryota</taxon>
        <taxon>Viridiplantae</taxon>
        <taxon>Streptophyta</taxon>
        <taxon>Embryophyta</taxon>
        <taxon>Tracheophyta</taxon>
        <taxon>Spermatophyta</taxon>
        <taxon>Magnoliopsida</taxon>
        <taxon>eudicotyledons</taxon>
        <taxon>Gunneridae</taxon>
        <taxon>Pentapetalae</taxon>
        <taxon>asterids</taxon>
        <taxon>lamiids</taxon>
        <taxon>Lamiales</taxon>
        <taxon>Gesneriaceae</taxon>
        <taxon>Didymocarpoideae</taxon>
        <taxon>Trichosporeae</taxon>
        <taxon>Loxocarpinae</taxon>
        <taxon>Dorcoceras</taxon>
    </lineage>
</organism>
<dbReference type="PANTHER" id="PTHR28637">
    <property type="entry name" value="DNA REPLICATION FACTOR CDT1"/>
    <property type="match status" value="1"/>
</dbReference>
<feature type="compositionally biased region" description="Basic residues" evidence="3">
    <location>
        <begin position="13"/>
        <end position="26"/>
    </location>
</feature>
<evidence type="ECO:0000256" key="1">
    <source>
        <dbReference type="ARBA" id="ARBA00008356"/>
    </source>
</evidence>
<dbReference type="CDD" id="cd08767">
    <property type="entry name" value="Cdt1_c"/>
    <property type="match status" value="1"/>
</dbReference>
<dbReference type="SMART" id="SM01075">
    <property type="entry name" value="CDT1"/>
    <property type="match status" value="1"/>
</dbReference>
<proteinExistence type="inferred from homology"/>
<dbReference type="Pfam" id="PF16679">
    <property type="entry name" value="CDT1_C"/>
    <property type="match status" value="1"/>
</dbReference>
<keyword evidence="6" id="KW-1185">Reference proteome</keyword>
<dbReference type="PANTHER" id="PTHR28637:SF1">
    <property type="entry name" value="DNA REPLICATION FACTOR CDT1"/>
    <property type="match status" value="1"/>
</dbReference>
<evidence type="ECO:0000313" key="5">
    <source>
        <dbReference type="EMBL" id="KZV21479.1"/>
    </source>
</evidence>